<evidence type="ECO:0000313" key="12">
    <source>
        <dbReference type="Proteomes" id="UP000095209"/>
    </source>
</evidence>
<comment type="catalytic activity">
    <reaction evidence="7 9">
        <text>[thioredoxin]-disulfide + L-methionine + H2O = L-methionine (S)-S-oxide + [thioredoxin]-dithiol</text>
        <dbReference type="Rhea" id="RHEA:19993"/>
        <dbReference type="Rhea" id="RHEA-COMP:10698"/>
        <dbReference type="Rhea" id="RHEA-COMP:10700"/>
        <dbReference type="ChEBI" id="CHEBI:15377"/>
        <dbReference type="ChEBI" id="CHEBI:29950"/>
        <dbReference type="ChEBI" id="CHEBI:50058"/>
        <dbReference type="ChEBI" id="CHEBI:57844"/>
        <dbReference type="ChEBI" id="CHEBI:58772"/>
        <dbReference type="EC" id="1.8.4.11"/>
    </reaction>
</comment>
<dbReference type="RefSeq" id="WP_069717212.1">
    <property type="nucleotide sequence ID" value="NZ_MJEH01000022.1"/>
</dbReference>
<dbReference type="EC" id="1.8.4.12" evidence="8"/>
<comment type="similarity">
    <text evidence="2 8">Belongs to the MsrB Met sulfoxide reductase family.</text>
</comment>
<dbReference type="PANTHER" id="PTHR43774">
    <property type="entry name" value="PEPTIDE METHIONINE SULFOXIDE REDUCTASE"/>
    <property type="match status" value="1"/>
</dbReference>
<dbReference type="Gene3D" id="3.30.1060.10">
    <property type="entry name" value="Peptide methionine sulphoxide reductase MsrA"/>
    <property type="match status" value="1"/>
</dbReference>
<dbReference type="InterPro" id="IPR002579">
    <property type="entry name" value="Met_Sox_Rdtase_MsrB_dom"/>
</dbReference>
<dbReference type="OrthoDB" id="4174719at2"/>
<comment type="caution">
    <text evidence="11">The sequence shown here is derived from an EMBL/GenBank/DDBJ whole genome shotgun (WGS) entry which is preliminary data.</text>
</comment>
<feature type="domain" description="MsrB" evidence="10">
    <location>
        <begin position="228"/>
        <end position="350"/>
    </location>
</feature>
<dbReference type="NCBIfam" id="TIGR00401">
    <property type="entry name" value="msrA"/>
    <property type="match status" value="1"/>
</dbReference>
<dbReference type="Pfam" id="PF01641">
    <property type="entry name" value="SelR"/>
    <property type="match status" value="1"/>
</dbReference>
<dbReference type="GO" id="GO:0033743">
    <property type="term" value="F:peptide-methionine (R)-S-oxide reductase activity"/>
    <property type="evidence" value="ECO:0007669"/>
    <property type="project" value="UniProtKB-UniRule"/>
</dbReference>
<comment type="function">
    <text evidence="9">Has an important function as a repair enzyme for proteins that have been inactivated by oxidation. Catalyzes the reversible oxidation-reduction of methionine sulfoxide in proteins to methionine.</text>
</comment>
<dbReference type="SUPFAM" id="SSF55068">
    <property type="entry name" value="Peptide methionine sulfoxide reductase"/>
    <property type="match status" value="1"/>
</dbReference>
<dbReference type="EC" id="1.8.4.11" evidence="9"/>
<evidence type="ECO:0000256" key="7">
    <source>
        <dbReference type="ARBA" id="ARBA00048782"/>
    </source>
</evidence>
<dbReference type="SUPFAM" id="SSF51316">
    <property type="entry name" value="Mss4-like"/>
    <property type="match status" value="1"/>
</dbReference>
<dbReference type="FunFam" id="2.170.150.20:FF:000003">
    <property type="entry name" value="Peptide methionine sulfoxide reductase MsrB"/>
    <property type="match status" value="1"/>
</dbReference>
<reference evidence="11 12" key="1">
    <citation type="submission" date="2016-08" db="EMBL/GenBank/DDBJ databases">
        <title>Genome of Bacillus solimangrovi GH2-4.</title>
        <authorList>
            <person name="Lim S."/>
            <person name="Kim B.-C."/>
        </authorList>
    </citation>
    <scope>NUCLEOTIDE SEQUENCE [LARGE SCALE GENOMIC DNA]</scope>
    <source>
        <strain evidence="11 12">GH2-4</strain>
    </source>
</reference>
<proteinExistence type="inferred from homology"/>
<feature type="active site" description="Nucleophile" evidence="8">
    <location>
        <position position="339"/>
    </location>
</feature>
<dbReference type="HAMAP" id="MF_01401">
    <property type="entry name" value="MsrA"/>
    <property type="match status" value="1"/>
</dbReference>
<evidence type="ECO:0000256" key="9">
    <source>
        <dbReference type="HAMAP-Rule" id="MF_01401"/>
    </source>
</evidence>
<evidence type="ECO:0000256" key="4">
    <source>
        <dbReference type="ARBA" id="ARBA00023268"/>
    </source>
</evidence>
<evidence type="ECO:0000256" key="3">
    <source>
        <dbReference type="ARBA" id="ARBA00023002"/>
    </source>
</evidence>
<comment type="caution">
    <text evidence="8">Lacks conserved residue(s) required for the propagation of feature annotation.</text>
</comment>
<comment type="catalytic activity">
    <reaction evidence="6 8">
        <text>L-methionyl-[protein] + [thioredoxin]-disulfide + H2O = L-methionyl-(R)-S-oxide-[protein] + [thioredoxin]-dithiol</text>
        <dbReference type="Rhea" id="RHEA:24164"/>
        <dbReference type="Rhea" id="RHEA-COMP:10698"/>
        <dbReference type="Rhea" id="RHEA-COMP:10700"/>
        <dbReference type="Rhea" id="RHEA-COMP:12313"/>
        <dbReference type="Rhea" id="RHEA-COMP:12314"/>
        <dbReference type="ChEBI" id="CHEBI:15377"/>
        <dbReference type="ChEBI" id="CHEBI:16044"/>
        <dbReference type="ChEBI" id="CHEBI:29950"/>
        <dbReference type="ChEBI" id="CHEBI:45764"/>
        <dbReference type="ChEBI" id="CHEBI:50058"/>
        <dbReference type="EC" id="1.8.4.12"/>
    </reaction>
</comment>
<dbReference type="Gene3D" id="2.170.150.20">
    <property type="entry name" value="Peptide methionine sulfoxide reductase"/>
    <property type="match status" value="1"/>
</dbReference>
<dbReference type="GO" id="GO:0033744">
    <property type="term" value="F:L-methionine:thioredoxin-disulfide S-oxidoreductase activity"/>
    <property type="evidence" value="ECO:0007669"/>
    <property type="project" value="RHEA"/>
</dbReference>
<sequence length="369" mass="42193">MKKTYLVLSGLIVAVLLFVSPIAFKYVFKRSIGSTPIAAQTEGVATFAGGCFWCMEPPFEKLDGVTEVISGYTGGKFENPSYNDVSSGKTDHIEAVQVHFDPDKVSYNQLLAVYWKQIDPTDEEGQFVDRGHQYTTAIFYHNEEQKKLAEQSKNTLEEAGIYSSKIVTRIEEAKTFYKAEDYHQDYYKKNPVRYKYYRSNSGRDQFLESVWSNQANPLEDKYSMKYTDQQLKEMLTPLQYKVTQEDGTERAFQNEYWDNKEEGIYVDIVSGEPLFSSTDKYVSGTGWPSFTKPLVQENIVEREDPGLFGVRTEVRSKGADSHLGHVFTDGPEPTGLRYCMNSAALKFIPKDRLVEQGYEQFAHLFDGKK</sequence>
<evidence type="ECO:0000256" key="1">
    <source>
        <dbReference type="ARBA" id="ARBA00005591"/>
    </source>
</evidence>
<dbReference type="HAMAP" id="MF_01400">
    <property type="entry name" value="MsrB"/>
    <property type="match status" value="1"/>
</dbReference>
<keyword evidence="12" id="KW-1185">Reference proteome</keyword>
<keyword evidence="3 8" id="KW-0560">Oxidoreductase</keyword>
<evidence type="ECO:0000256" key="5">
    <source>
        <dbReference type="ARBA" id="ARBA00047806"/>
    </source>
</evidence>
<feature type="active site" evidence="9">
    <location>
        <position position="51"/>
    </location>
</feature>
<comment type="similarity">
    <text evidence="1 9">Belongs to the MsrA Met sulfoxide reductase family.</text>
</comment>
<dbReference type="PANTHER" id="PTHR43774:SF1">
    <property type="entry name" value="PEPTIDE METHIONINE SULFOXIDE REDUCTASE MSRA 2"/>
    <property type="match status" value="1"/>
</dbReference>
<dbReference type="Pfam" id="PF01625">
    <property type="entry name" value="PMSR"/>
    <property type="match status" value="1"/>
</dbReference>
<gene>
    <name evidence="8" type="primary">msrB</name>
    <name evidence="9" type="synonym">msrA</name>
    <name evidence="11" type="ORF">BFG57_01870</name>
</gene>
<evidence type="ECO:0000256" key="6">
    <source>
        <dbReference type="ARBA" id="ARBA00048488"/>
    </source>
</evidence>
<dbReference type="EMBL" id="MJEH01000022">
    <property type="protein sequence ID" value="OEH92770.1"/>
    <property type="molecule type" value="Genomic_DNA"/>
</dbReference>
<dbReference type="InterPro" id="IPR002569">
    <property type="entry name" value="Met_Sox_Rdtase_MsrA_dom"/>
</dbReference>
<evidence type="ECO:0000259" key="10">
    <source>
        <dbReference type="PROSITE" id="PS51790"/>
    </source>
</evidence>
<dbReference type="STRING" id="1305675.BFG57_01870"/>
<dbReference type="AlphaFoldDB" id="A0A1E5LFC7"/>
<evidence type="ECO:0000313" key="11">
    <source>
        <dbReference type="EMBL" id="OEH92770.1"/>
    </source>
</evidence>
<keyword evidence="4" id="KW-0511">Multifunctional enzyme</keyword>
<dbReference type="InterPro" id="IPR036509">
    <property type="entry name" value="Met_Sox_Rdtase_MsrA_sf"/>
</dbReference>
<dbReference type="Proteomes" id="UP000095209">
    <property type="component" value="Unassembled WGS sequence"/>
</dbReference>
<organism evidence="11 12">
    <name type="scientific">Bacillus solimangrovi</name>
    <dbReference type="NCBI Taxonomy" id="1305675"/>
    <lineage>
        <taxon>Bacteria</taxon>
        <taxon>Bacillati</taxon>
        <taxon>Bacillota</taxon>
        <taxon>Bacilli</taxon>
        <taxon>Bacillales</taxon>
        <taxon>Bacillaceae</taxon>
        <taxon>Bacillus</taxon>
    </lineage>
</organism>
<dbReference type="PROSITE" id="PS51790">
    <property type="entry name" value="MSRB"/>
    <property type="match status" value="1"/>
</dbReference>
<dbReference type="NCBIfam" id="TIGR00357">
    <property type="entry name" value="peptide-methionine (R)-S-oxide reductase MsrB"/>
    <property type="match status" value="1"/>
</dbReference>
<name>A0A1E5LFC7_9BACI</name>
<protein>
    <recommendedName>
        <fullName evidence="8 9">Multifunctional fusion protein</fullName>
    </recommendedName>
    <domain>
        <recommendedName>
            <fullName evidence="9">Peptide methionine sulfoxide reductase MsrA</fullName>
            <shortName evidence="9">Protein-methionine-S-oxide reductase</shortName>
            <ecNumber evidence="9">1.8.4.11</ecNumber>
        </recommendedName>
        <alternativeName>
            <fullName evidence="9">Peptide-methionine (S)-S-oxide reductase</fullName>
            <shortName evidence="9">Peptide Met(O) reductase</shortName>
        </alternativeName>
    </domain>
    <domain>
        <recommendedName>
            <fullName evidence="8">Peptide methionine sulfoxide reductase MsrB</fullName>
            <ecNumber evidence="8">1.8.4.12</ecNumber>
        </recommendedName>
        <alternativeName>
            <fullName evidence="8">Peptide-methionine (R)-S-oxide reductase</fullName>
        </alternativeName>
    </domain>
</protein>
<evidence type="ECO:0000256" key="2">
    <source>
        <dbReference type="ARBA" id="ARBA00007174"/>
    </source>
</evidence>
<comment type="catalytic activity">
    <reaction evidence="5 9">
        <text>L-methionyl-[protein] + [thioredoxin]-disulfide + H2O = L-methionyl-(S)-S-oxide-[protein] + [thioredoxin]-dithiol</text>
        <dbReference type="Rhea" id="RHEA:14217"/>
        <dbReference type="Rhea" id="RHEA-COMP:10698"/>
        <dbReference type="Rhea" id="RHEA-COMP:10700"/>
        <dbReference type="Rhea" id="RHEA-COMP:12313"/>
        <dbReference type="Rhea" id="RHEA-COMP:12315"/>
        <dbReference type="ChEBI" id="CHEBI:15377"/>
        <dbReference type="ChEBI" id="CHEBI:16044"/>
        <dbReference type="ChEBI" id="CHEBI:29950"/>
        <dbReference type="ChEBI" id="CHEBI:44120"/>
        <dbReference type="ChEBI" id="CHEBI:50058"/>
        <dbReference type="EC" id="1.8.4.11"/>
    </reaction>
</comment>
<dbReference type="GO" id="GO:0008113">
    <property type="term" value="F:peptide-methionine (S)-S-oxide reductase activity"/>
    <property type="evidence" value="ECO:0007669"/>
    <property type="project" value="UniProtKB-UniRule"/>
</dbReference>
<accession>A0A1E5LFC7</accession>
<evidence type="ECO:0000256" key="8">
    <source>
        <dbReference type="HAMAP-Rule" id="MF_01400"/>
    </source>
</evidence>
<dbReference type="InterPro" id="IPR011057">
    <property type="entry name" value="Mss4-like_sf"/>
</dbReference>